<dbReference type="RefSeq" id="WP_368653772.1">
    <property type="nucleotide sequence ID" value="NZ_CP162599.1"/>
</dbReference>
<sequence length="127" mass="13750">MASLGQLIKKMAKESMEAGKPLQLVEGVIQSTSPITLKLKQNEKLIIPSDFILVAHHLKSHTRVATISTSSVGETMTEAGDPNHTHNIQSITLNNAHIQFASALQTGDKVMVAVIQGGQSFFIIDKF</sequence>
<dbReference type="EMBL" id="CP162599">
    <property type="protein sequence ID" value="XDK33085.1"/>
    <property type="molecule type" value="Genomic_DNA"/>
</dbReference>
<organism evidence="1">
    <name type="scientific">Ornithinibacillus sp. 4-3</name>
    <dbReference type="NCBI Taxonomy" id="3231488"/>
    <lineage>
        <taxon>Bacteria</taxon>
        <taxon>Bacillati</taxon>
        <taxon>Bacillota</taxon>
        <taxon>Bacilli</taxon>
        <taxon>Bacillales</taxon>
        <taxon>Bacillaceae</taxon>
        <taxon>Ornithinibacillus</taxon>
    </lineage>
</organism>
<reference evidence="1" key="1">
    <citation type="submission" date="2024-07" db="EMBL/GenBank/DDBJ databases">
        <title>Halotolerant mesophilic bacterium Ornithinibacillus sp. 4-3, sp. nov., isolated from soil.</title>
        <authorList>
            <person name="Sidarenka A.V."/>
            <person name="Guliayeva D.E."/>
            <person name="Leanovich S.I."/>
            <person name="Hileuskaya K.S."/>
            <person name="Akhremchuk A.E."/>
            <person name="Sikolenko M.A."/>
            <person name="Valentovich L.N."/>
        </authorList>
    </citation>
    <scope>NUCLEOTIDE SEQUENCE</scope>
    <source>
        <strain evidence="1">4-3</strain>
    </source>
</reference>
<evidence type="ECO:0000313" key="1">
    <source>
        <dbReference type="EMBL" id="XDK33085.1"/>
    </source>
</evidence>
<dbReference type="Pfam" id="PF10844">
    <property type="entry name" value="DUF2577"/>
    <property type="match status" value="1"/>
</dbReference>
<proteinExistence type="predicted"/>
<accession>A0AB39HRH8</accession>
<name>A0AB39HRH8_9BACI</name>
<dbReference type="AlphaFoldDB" id="A0AB39HRH8"/>
<gene>
    <name evidence="1" type="ORF">AB4Y30_01550</name>
</gene>
<protein>
    <submittedName>
        <fullName evidence="1">DUF2577 domain-containing protein</fullName>
    </submittedName>
</protein>
<dbReference type="InterPro" id="IPR022555">
    <property type="entry name" value="DUF2577"/>
</dbReference>